<feature type="transmembrane region" description="Helical" evidence="8">
    <location>
        <begin position="106"/>
        <end position="125"/>
    </location>
</feature>
<keyword evidence="6 8" id="KW-1133">Transmembrane helix</keyword>
<name>F4R453_MELLP</name>
<dbReference type="Proteomes" id="UP000001072">
    <property type="component" value="Unassembled WGS sequence"/>
</dbReference>
<dbReference type="AlphaFoldDB" id="F4R453"/>
<feature type="transmembrane region" description="Helical" evidence="8">
    <location>
        <begin position="181"/>
        <end position="200"/>
    </location>
</feature>
<organism evidence="11">
    <name type="scientific">Melampsora larici-populina (strain 98AG31 / pathotype 3-4-7)</name>
    <name type="common">Poplar leaf rust fungus</name>
    <dbReference type="NCBI Taxonomy" id="747676"/>
    <lineage>
        <taxon>Eukaryota</taxon>
        <taxon>Fungi</taxon>
        <taxon>Dikarya</taxon>
        <taxon>Basidiomycota</taxon>
        <taxon>Pucciniomycotina</taxon>
        <taxon>Pucciniomycetes</taxon>
        <taxon>Pucciniales</taxon>
        <taxon>Melampsoraceae</taxon>
        <taxon>Melampsora</taxon>
    </lineage>
</organism>
<evidence type="ECO:0000259" key="9">
    <source>
        <dbReference type="Pfam" id="PF13813"/>
    </source>
</evidence>
<sequence>MAITSSGYSTNRSSNLPLWDEPLFVQCALTFALGGIVTFGNAFEEAITYPIITHLNLIPPTALVSNSRRAILSSGLVDLWGKRWHHVWRRSYVRLARLIPGANNPLVHAFATFYISAVMHCILLSRLYPTPTLSNPVTFLTLIFEPGVMMFFLSQGIGTVIERVWLPVRPNDGIGKKLSRWLWLYFVLIGSGRWVTNTLVLKGVMVKDQWDMLNWSVVIKMLFGLIWPPSNLSGFG</sequence>
<keyword evidence="5 8" id="KW-0812">Transmembrane</keyword>
<evidence type="ECO:0000256" key="1">
    <source>
        <dbReference type="ARBA" id="ARBA00004141"/>
    </source>
</evidence>
<dbReference type="PANTHER" id="PTHR31595">
    <property type="entry name" value="LONG-CHAIN-ALCOHOL O-FATTY-ACYLTRANSFERASE 3-RELATED"/>
    <property type="match status" value="1"/>
</dbReference>
<evidence type="ECO:0000256" key="6">
    <source>
        <dbReference type="ARBA" id="ARBA00022989"/>
    </source>
</evidence>
<dbReference type="STRING" id="747676.F4R453"/>
<evidence type="ECO:0000313" key="10">
    <source>
        <dbReference type="EMBL" id="EGG13052.1"/>
    </source>
</evidence>
<dbReference type="RefSeq" id="XP_007403990.1">
    <property type="nucleotide sequence ID" value="XM_007403928.1"/>
</dbReference>
<dbReference type="OrthoDB" id="1077582at2759"/>
<dbReference type="GO" id="GO:0008374">
    <property type="term" value="F:O-acyltransferase activity"/>
    <property type="evidence" value="ECO:0007669"/>
    <property type="project" value="InterPro"/>
</dbReference>
<feature type="domain" description="Wax synthase" evidence="9">
    <location>
        <begin position="72"/>
        <end position="125"/>
    </location>
</feature>
<evidence type="ECO:0000256" key="8">
    <source>
        <dbReference type="SAM" id="Phobius"/>
    </source>
</evidence>
<dbReference type="GeneID" id="18934360"/>
<dbReference type="VEuPathDB" id="FungiDB:MELLADRAFT_86997"/>
<comment type="subcellular location">
    <subcellularLocation>
        <location evidence="1">Membrane</location>
        <topology evidence="1">Multi-pass membrane protein</topology>
    </subcellularLocation>
</comment>
<dbReference type="EMBL" id="GL883090">
    <property type="protein sequence ID" value="EGG13052.1"/>
    <property type="molecule type" value="Genomic_DNA"/>
</dbReference>
<evidence type="ECO:0000256" key="3">
    <source>
        <dbReference type="ARBA" id="ARBA00007282"/>
    </source>
</evidence>
<gene>
    <name evidence="10" type="ORF">MELLADRAFT_86997</name>
</gene>
<keyword evidence="4" id="KW-0808">Transferase</keyword>
<evidence type="ECO:0000313" key="11">
    <source>
        <dbReference type="Proteomes" id="UP000001072"/>
    </source>
</evidence>
<keyword evidence="11" id="KW-1185">Reference proteome</keyword>
<dbReference type="KEGG" id="mlr:MELLADRAFT_86997"/>
<feature type="transmembrane region" description="Helical" evidence="8">
    <location>
        <begin position="212"/>
        <end position="230"/>
    </location>
</feature>
<evidence type="ECO:0000256" key="5">
    <source>
        <dbReference type="ARBA" id="ARBA00022692"/>
    </source>
</evidence>
<proteinExistence type="inferred from homology"/>
<evidence type="ECO:0000256" key="4">
    <source>
        <dbReference type="ARBA" id="ARBA00022679"/>
    </source>
</evidence>
<dbReference type="InterPro" id="IPR044851">
    <property type="entry name" value="Wax_synthase"/>
</dbReference>
<dbReference type="GO" id="GO:0016020">
    <property type="term" value="C:membrane"/>
    <property type="evidence" value="ECO:0007669"/>
    <property type="project" value="UniProtKB-SubCell"/>
</dbReference>
<feature type="transmembrane region" description="Helical" evidence="8">
    <location>
        <begin position="137"/>
        <end position="161"/>
    </location>
</feature>
<dbReference type="PANTHER" id="PTHR31595:SF57">
    <property type="entry name" value="OS04G0481900 PROTEIN"/>
    <property type="match status" value="1"/>
</dbReference>
<dbReference type="eggNOG" id="ENOG502SS5M">
    <property type="taxonomic scope" value="Eukaryota"/>
</dbReference>
<dbReference type="Pfam" id="PF13813">
    <property type="entry name" value="MBOAT_2"/>
    <property type="match status" value="1"/>
</dbReference>
<accession>F4R453</accession>
<comment type="similarity">
    <text evidence="3">Belongs to the wax synthase family.</text>
</comment>
<dbReference type="InParanoid" id="F4R453"/>
<comment type="pathway">
    <text evidence="2">Secondary metabolite biosynthesis.</text>
</comment>
<dbReference type="InterPro" id="IPR032805">
    <property type="entry name" value="Wax_synthase_dom"/>
</dbReference>
<protein>
    <recommendedName>
        <fullName evidence="9">Wax synthase domain-containing protein</fullName>
    </recommendedName>
</protein>
<evidence type="ECO:0000256" key="2">
    <source>
        <dbReference type="ARBA" id="ARBA00005179"/>
    </source>
</evidence>
<reference evidence="11" key="1">
    <citation type="journal article" date="2011" name="Proc. Natl. Acad. Sci. U.S.A.">
        <title>Obligate biotrophy features unraveled by the genomic analysis of rust fungi.</title>
        <authorList>
            <person name="Duplessis S."/>
            <person name="Cuomo C.A."/>
            <person name="Lin Y.-C."/>
            <person name="Aerts A."/>
            <person name="Tisserant E."/>
            <person name="Veneault-Fourrey C."/>
            <person name="Joly D.L."/>
            <person name="Hacquard S."/>
            <person name="Amselem J."/>
            <person name="Cantarel B.L."/>
            <person name="Chiu R."/>
            <person name="Coutinho P.M."/>
            <person name="Feau N."/>
            <person name="Field M."/>
            <person name="Frey P."/>
            <person name="Gelhaye E."/>
            <person name="Goldberg J."/>
            <person name="Grabherr M.G."/>
            <person name="Kodira C.D."/>
            <person name="Kohler A."/>
            <person name="Kuees U."/>
            <person name="Lindquist E.A."/>
            <person name="Lucas S.M."/>
            <person name="Mago R."/>
            <person name="Mauceli E."/>
            <person name="Morin E."/>
            <person name="Murat C."/>
            <person name="Pangilinan J.L."/>
            <person name="Park R."/>
            <person name="Pearson M."/>
            <person name="Quesneville H."/>
            <person name="Rouhier N."/>
            <person name="Sakthikumar S."/>
            <person name="Salamov A.A."/>
            <person name="Schmutz J."/>
            <person name="Selles B."/>
            <person name="Shapiro H."/>
            <person name="Tanguay P."/>
            <person name="Tuskan G.A."/>
            <person name="Henrissat B."/>
            <person name="Van de Peer Y."/>
            <person name="Rouze P."/>
            <person name="Ellis J.G."/>
            <person name="Dodds P.N."/>
            <person name="Schein J.E."/>
            <person name="Zhong S."/>
            <person name="Hamelin R.C."/>
            <person name="Grigoriev I.V."/>
            <person name="Szabo L.J."/>
            <person name="Martin F."/>
        </authorList>
    </citation>
    <scope>NUCLEOTIDE SEQUENCE [LARGE SCALE GENOMIC DNA]</scope>
    <source>
        <strain evidence="11">98AG31 / pathotype 3-4-7</strain>
    </source>
</reference>
<keyword evidence="7 8" id="KW-0472">Membrane</keyword>
<dbReference type="HOGENOM" id="CLU_1107782_0_0_1"/>
<dbReference type="GO" id="GO:0006629">
    <property type="term" value="P:lipid metabolic process"/>
    <property type="evidence" value="ECO:0007669"/>
    <property type="project" value="InterPro"/>
</dbReference>
<evidence type="ECO:0000256" key="7">
    <source>
        <dbReference type="ARBA" id="ARBA00023136"/>
    </source>
</evidence>